<protein>
    <submittedName>
        <fullName evidence="1 2">Uncharacterized protein</fullName>
    </submittedName>
</protein>
<name>A0A3P6A2N5_BRACM</name>
<dbReference type="EMBL" id="LS974619">
    <property type="protein sequence ID" value="CAG7882144.1"/>
    <property type="molecule type" value="Genomic_DNA"/>
</dbReference>
<dbReference type="Gramene" id="A04p08380.2_BraZ1">
    <property type="protein sequence ID" value="A04p08380.2_BraZ1.CDS"/>
    <property type="gene ID" value="A04g08380.2_BraZ1"/>
</dbReference>
<evidence type="ECO:0000313" key="4">
    <source>
        <dbReference type="EMBL" id="VDC81434.1"/>
    </source>
</evidence>
<dbReference type="EMBL" id="LR031572">
    <property type="protein sequence ID" value="VDC81434.1"/>
    <property type="molecule type" value="Genomic_DNA"/>
</dbReference>
<reference evidence="3" key="1">
    <citation type="submission" date="2018-11" db="EMBL/GenBank/DDBJ databases">
        <authorList>
            <consortium name="Genoscope - CEA"/>
            <person name="William W."/>
        </authorList>
    </citation>
    <scope>NUCLEOTIDE SEQUENCE</scope>
</reference>
<evidence type="ECO:0000313" key="1">
    <source>
        <dbReference type="EMBL" id="CAG7882144.1"/>
    </source>
</evidence>
<evidence type="ECO:0000313" key="3">
    <source>
        <dbReference type="EMBL" id="VDC81433.1"/>
    </source>
</evidence>
<evidence type="ECO:0000313" key="2">
    <source>
        <dbReference type="EMBL" id="CAG7905937.1"/>
    </source>
</evidence>
<proteinExistence type="predicted"/>
<dbReference type="Proteomes" id="UP000694005">
    <property type="component" value="Chromosome A04"/>
</dbReference>
<sequence length="58" mass="6770">VRRHIQNFPGGCSRLEKNKWALRQLKKMFKLTIYIAISQAEPPKLMLSGCVMKPKRKT</sequence>
<feature type="non-terminal residue" evidence="3">
    <location>
        <position position="1"/>
    </location>
</feature>
<dbReference type="EMBL" id="LS974620">
    <property type="protein sequence ID" value="CAG7905937.1"/>
    <property type="molecule type" value="Genomic_DNA"/>
</dbReference>
<dbReference type="Proteomes" id="UP000694005">
    <property type="component" value="Chromosome A03"/>
</dbReference>
<accession>A0A3P6A2N5</accession>
<organism evidence="3">
    <name type="scientific">Brassica campestris</name>
    <name type="common">Field mustard</name>
    <dbReference type="NCBI Taxonomy" id="3711"/>
    <lineage>
        <taxon>Eukaryota</taxon>
        <taxon>Viridiplantae</taxon>
        <taxon>Streptophyta</taxon>
        <taxon>Embryophyta</taxon>
        <taxon>Tracheophyta</taxon>
        <taxon>Spermatophyta</taxon>
        <taxon>Magnoliopsida</taxon>
        <taxon>eudicotyledons</taxon>
        <taxon>Gunneridae</taxon>
        <taxon>Pentapetalae</taxon>
        <taxon>rosids</taxon>
        <taxon>malvids</taxon>
        <taxon>Brassicales</taxon>
        <taxon>Brassicaceae</taxon>
        <taxon>Brassiceae</taxon>
        <taxon>Brassica</taxon>
    </lineage>
</organism>
<dbReference type="EMBL" id="LR031572">
    <property type="protein sequence ID" value="VDC81433.1"/>
    <property type="molecule type" value="Genomic_DNA"/>
</dbReference>
<dbReference type="AlphaFoldDB" id="A0A3P6A2N5"/>
<gene>
    <name evidence="3" type="ORF">BRAA03T12651Z</name>
    <name evidence="4" type="ORF">BRAA03T12652Z</name>
    <name evidence="1" type="ORF">BRAPAZ1V2_A03P34870.2</name>
    <name evidence="2" type="ORF">BRAPAZ1V2_A04P08380.2</name>
</gene>
<dbReference type="Gramene" id="A03p34870.2_BraZ1">
    <property type="protein sequence ID" value="A03p34870.2_BraZ1.CDS"/>
    <property type="gene ID" value="A03g34870.2_BraZ1"/>
</dbReference>